<dbReference type="InterPro" id="IPR002347">
    <property type="entry name" value="SDR_fam"/>
</dbReference>
<sequence length="267" mass="28071">MQHAPLKGLTAFVSGGGSGIGEASAKAFAANGGSVVVADLRPEQAERVATDIVSAGGRAIWVGMDVSQPHDIELAVAKAIIRFDKLDVLINTAALVRPAPLDDAPLDAWRSCFDVNVDGALLLARTCLPYLKKSRAASIIHVGSLAGKHGYPMGGAYGTSKAALMTLSRQMALEWAPYGVRVNVVVPGTIDTPMSRGTVRADILAERAKTIPMRRLGQPEEVANLITFLASPAASYITAETFNCDGGLSQSLFSQPMGMSKREELPA</sequence>
<dbReference type="NCBIfam" id="NF005559">
    <property type="entry name" value="PRK07231.1"/>
    <property type="match status" value="1"/>
</dbReference>
<dbReference type="Proteomes" id="UP000063236">
    <property type="component" value="Unassembled WGS sequence"/>
</dbReference>
<dbReference type="PROSITE" id="PS00061">
    <property type="entry name" value="ADH_SHORT"/>
    <property type="match status" value="1"/>
</dbReference>
<gene>
    <name evidence="3" type="ORF">WL88_26045</name>
</gene>
<organism evidence="3 4">
    <name type="scientific">Burkholderia diffusa</name>
    <dbReference type="NCBI Taxonomy" id="488732"/>
    <lineage>
        <taxon>Bacteria</taxon>
        <taxon>Pseudomonadati</taxon>
        <taxon>Pseudomonadota</taxon>
        <taxon>Betaproteobacteria</taxon>
        <taxon>Burkholderiales</taxon>
        <taxon>Burkholderiaceae</taxon>
        <taxon>Burkholderia</taxon>
        <taxon>Burkholderia cepacia complex</taxon>
    </lineage>
</organism>
<dbReference type="AlphaFoldDB" id="A0AAW3PC62"/>
<dbReference type="InterPro" id="IPR036291">
    <property type="entry name" value="NAD(P)-bd_dom_sf"/>
</dbReference>
<dbReference type="Pfam" id="PF13561">
    <property type="entry name" value="adh_short_C2"/>
    <property type="match status" value="1"/>
</dbReference>
<proteinExistence type="inferred from homology"/>
<evidence type="ECO:0000313" key="4">
    <source>
        <dbReference type="Proteomes" id="UP000063236"/>
    </source>
</evidence>
<dbReference type="GO" id="GO:0016491">
    <property type="term" value="F:oxidoreductase activity"/>
    <property type="evidence" value="ECO:0007669"/>
    <property type="project" value="UniProtKB-KW"/>
</dbReference>
<dbReference type="PRINTS" id="PR00081">
    <property type="entry name" value="GDHRDH"/>
</dbReference>
<dbReference type="PANTHER" id="PTHR24321:SF8">
    <property type="entry name" value="ESTRADIOL 17-BETA-DEHYDROGENASE 8-RELATED"/>
    <property type="match status" value="1"/>
</dbReference>
<name>A0AAW3PC62_9BURK</name>
<evidence type="ECO:0000256" key="2">
    <source>
        <dbReference type="ARBA" id="ARBA00023002"/>
    </source>
</evidence>
<dbReference type="InterPro" id="IPR020904">
    <property type="entry name" value="Sc_DH/Rdtase_CS"/>
</dbReference>
<comment type="similarity">
    <text evidence="1">Belongs to the short-chain dehydrogenases/reductases (SDR) family.</text>
</comment>
<keyword evidence="2" id="KW-0560">Oxidoreductase</keyword>
<evidence type="ECO:0008006" key="5">
    <source>
        <dbReference type="Google" id="ProtNLM"/>
    </source>
</evidence>
<dbReference type="FunFam" id="3.40.50.720:FF:000084">
    <property type="entry name" value="Short-chain dehydrogenase reductase"/>
    <property type="match status" value="1"/>
</dbReference>
<dbReference type="PRINTS" id="PR00080">
    <property type="entry name" value="SDRFAMILY"/>
</dbReference>
<comment type="caution">
    <text evidence="3">The sequence shown here is derived from an EMBL/GenBank/DDBJ whole genome shotgun (WGS) entry which is preliminary data.</text>
</comment>
<evidence type="ECO:0000313" key="3">
    <source>
        <dbReference type="EMBL" id="KWF46769.1"/>
    </source>
</evidence>
<dbReference type="Gene3D" id="3.40.50.720">
    <property type="entry name" value="NAD(P)-binding Rossmann-like Domain"/>
    <property type="match status" value="1"/>
</dbReference>
<evidence type="ECO:0000256" key="1">
    <source>
        <dbReference type="ARBA" id="ARBA00006484"/>
    </source>
</evidence>
<dbReference type="CDD" id="cd05233">
    <property type="entry name" value="SDR_c"/>
    <property type="match status" value="1"/>
</dbReference>
<accession>A0AAW3PC62</accession>
<dbReference type="EMBL" id="LPJV01000059">
    <property type="protein sequence ID" value="KWF46769.1"/>
    <property type="molecule type" value="Genomic_DNA"/>
</dbReference>
<dbReference type="SUPFAM" id="SSF51735">
    <property type="entry name" value="NAD(P)-binding Rossmann-fold domains"/>
    <property type="match status" value="1"/>
</dbReference>
<reference evidence="3 4" key="1">
    <citation type="submission" date="2015-11" db="EMBL/GenBank/DDBJ databases">
        <title>Expanding the genomic diversity of Burkholderia species for the development of highly accurate diagnostics.</title>
        <authorList>
            <person name="Sahl J."/>
            <person name="Keim P."/>
            <person name="Wagner D."/>
        </authorList>
    </citation>
    <scope>NUCLEOTIDE SEQUENCE [LARGE SCALE GENOMIC DNA]</scope>
    <source>
        <strain evidence="3 4">MSMB378WGS</strain>
    </source>
</reference>
<protein>
    <recommendedName>
        <fullName evidence="5">Short-chain dehydrogenase</fullName>
    </recommendedName>
</protein>
<dbReference type="PANTHER" id="PTHR24321">
    <property type="entry name" value="DEHYDROGENASES, SHORT CHAIN"/>
    <property type="match status" value="1"/>
</dbReference>